<protein>
    <submittedName>
        <fullName evidence="1">Uncharacterized protein</fullName>
    </submittedName>
</protein>
<gene>
    <name evidence="1" type="ORF">VTL71DRAFT_1910</name>
</gene>
<name>A0ABR4CC33_9HELO</name>
<dbReference type="Proteomes" id="UP001595075">
    <property type="component" value="Unassembled WGS sequence"/>
</dbReference>
<dbReference type="EMBL" id="JAZHXI010000010">
    <property type="protein sequence ID" value="KAL2067485.1"/>
    <property type="molecule type" value="Genomic_DNA"/>
</dbReference>
<organism evidence="1 2">
    <name type="scientific">Oculimacula yallundae</name>
    <dbReference type="NCBI Taxonomy" id="86028"/>
    <lineage>
        <taxon>Eukaryota</taxon>
        <taxon>Fungi</taxon>
        <taxon>Dikarya</taxon>
        <taxon>Ascomycota</taxon>
        <taxon>Pezizomycotina</taxon>
        <taxon>Leotiomycetes</taxon>
        <taxon>Helotiales</taxon>
        <taxon>Ploettnerulaceae</taxon>
        <taxon>Oculimacula</taxon>
    </lineage>
</organism>
<comment type="caution">
    <text evidence="1">The sequence shown here is derived from an EMBL/GenBank/DDBJ whole genome shotgun (WGS) entry which is preliminary data.</text>
</comment>
<evidence type="ECO:0000313" key="2">
    <source>
        <dbReference type="Proteomes" id="UP001595075"/>
    </source>
</evidence>
<reference evidence="1 2" key="1">
    <citation type="journal article" date="2024" name="Commun. Biol.">
        <title>Comparative genomic analysis of thermophilic fungi reveals convergent evolutionary adaptations and gene losses.</title>
        <authorList>
            <person name="Steindorff A.S."/>
            <person name="Aguilar-Pontes M.V."/>
            <person name="Robinson A.J."/>
            <person name="Andreopoulos B."/>
            <person name="LaButti K."/>
            <person name="Kuo A."/>
            <person name="Mondo S."/>
            <person name="Riley R."/>
            <person name="Otillar R."/>
            <person name="Haridas S."/>
            <person name="Lipzen A."/>
            <person name="Grimwood J."/>
            <person name="Schmutz J."/>
            <person name="Clum A."/>
            <person name="Reid I.D."/>
            <person name="Moisan M.C."/>
            <person name="Butler G."/>
            <person name="Nguyen T.T.M."/>
            <person name="Dewar K."/>
            <person name="Conant G."/>
            <person name="Drula E."/>
            <person name="Henrissat B."/>
            <person name="Hansel C."/>
            <person name="Singer S."/>
            <person name="Hutchinson M.I."/>
            <person name="de Vries R.P."/>
            <person name="Natvig D.O."/>
            <person name="Powell A.J."/>
            <person name="Tsang A."/>
            <person name="Grigoriev I.V."/>
        </authorList>
    </citation>
    <scope>NUCLEOTIDE SEQUENCE [LARGE SCALE GENOMIC DNA]</scope>
    <source>
        <strain evidence="1 2">CBS 494.80</strain>
    </source>
</reference>
<keyword evidence="2" id="KW-1185">Reference proteome</keyword>
<sequence length="116" mass="12738">MFLSTEYLLALLAQRSWNGLALHLVVIAVAKVDMKREKERDARRSNAEAVQPGSDDAATAYVTCLVIVFGGGKAYLRKAGSLGGDRCGYITVKSHIRAPGSYIALNRQLKRTINWN</sequence>
<evidence type="ECO:0000313" key="1">
    <source>
        <dbReference type="EMBL" id="KAL2067485.1"/>
    </source>
</evidence>
<accession>A0ABR4CC33</accession>
<proteinExistence type="predicted"/>